<dbReference type="Proteomes" id="UP001501581">
    <property type="component" value="Unassembled WGS sequence"/>
</dbReference>
<evidence type="ECO:0008006" key="4">
    <source>
        <dbReference type="Google" id="ProtNLM"/>
    </source>
</evidence>
<organism evidence="2 3">
    <name type="scientific">Nocardioides dubius</name>
    <dbReference type="NCBI Taxonomy" id="317019"/>
    <lineage>
        <taxon>Bacteria</taxon>
        <taxon>Bacillati</taxon>
        <taxon>Actinomycetota</taxon>
        <taxon>Actinomycetes</taxon>
        <taxon>Propionibacteriales</taxon>
        <taxon>Nocardioidaceae</taxon>
        <taxon>Nocardioides</taxon>
    </lineage>
</organism>
<keyword evidence="3" id="KW-1185">Reference proteome</keyword>
<dbReference type="InterPro" id="IPR027417">
    <property type="entry name" value="P-loop_NTPase"/>
</dbReference>
<dbReference type="Gene3D" id="3.40.50.300">
    <property type="entry name" value="P-loop containing nucleotide triphosphate hydrolases"/>
    <property type="match status" value="1"/>
</dbReference>
<feature type="compositionally biased region" description="Basic and acidic residues" evidence="1">
    <location>
        <begin position="277"/>
        <end position="289"/>
    </location>
</feature>
<reference evidence="2 3" key="1">
    <citation type="journal article" date="2019" name="Int. J. Syst. Evol. Microbiol.">
        <title>The Global Catalogue of Microorganisms (GCM) 10K type strain sequencing project: providing services to taxonomists for standard genome sequencing and annotation.</title>
        <authorList>
            <consortium name="The Broad Institute Genomics Platform"/>
            <consortium name="The Broad Institute Genome Sequencing Center for Infectious Disease"/>
            <person name="Wu L."/>
            <person name="Ma J."/>
        </authorList>
    </citation>
    <scope>NUCLEOTIDE SEQUENCE [LARGE SCALE GENOMIC DNA]</scope>
    <source>
        <strain evidence="2 3">JCM 13008</strain>
    </source>
</reference>
<protein>
    <recommendedName>
        <fullName evidence="4">Sulfotransferase family protein</fullName>
    </recommendedName>
</protein>
<evidence type="ECO:0000313" key="3">
    <source>
        <dbReference type="Proteomes" id="UP001501581"/>
    </source>
</evidence>
<evidence type="ECO:0000313" key="2">
    <source>
        <dbReference type="EMBL" id="GAA1099227.1"/>
    </source>
</evidence>
<name>A0ABN1TSX1_9ACTN</name>
<dbReference type="EMBL" id="BAAALG010000006">
    <property type="protein sequence ID" value="GAA1099227.1"/>
    <property type="molecule type" value="Genomic_DNA"/>
</dbReference>
<comment type="caution">
    <text evidence="2">The sequence shown here is derived from an EMBL/GenBank/DDBJ whole genome shotgun (WGS) entry which is preliminary data.</text>
</comment>
<gene>
    <name evidence="2" type="ORF">GCM10009668_16070</name>
</gene>
<dbReference type="SUPFAM" id="SSF52540">
    <property type="entry name" value="P-loop containing nucleoside triphosphate hydrolases"/>
    <property type="match status" value="1"/>
</dbReference>
<sequence length="328" mass="36852">MSGLFHHLGVEVPGPYLGANASNPKGFYESKWSVRFHEELCSRARMHVMDSRPSAYDDLQAVITPRDRAKLARWVAKVGAEHDQIVVKDPRSVWTQQLWQEAAAADSRDTVFISMLRHPAETIGSRAAYYASADEAKRRRYEVFNVARWVNNQLVSERHTRGRSRSFIGYADLLTDWRGEARRLSDELGVRWPGSIAPDVVSPVDEFITPDLRRVQVRWEDLEIPAELQQIAVEVWEAVLALRAAGGADAQQSAAMDALQLRYQELFERSGAISHDAVEARAAEREREQTPAPAPTPAGDDRPIRDVGARELLGVVGRRAAARVRRRG</sequence>
<proteinExistence type="predicted"/>
<feature type="region of interest" description="Disordered" evidence="1">
    <location>
        <begin position="277"/>
        <end position="306"/>
    </location>
</feature>
<accession>A0ABN1TSX1</accession>
<evidence type="ECO:0000256" key="1">
    <source>
        <dbReference type="SAM" id="MobiDB-lite"/>
    </source>
</evidence>